<dbReference type="AlphaFoldDB" id="A0A1I1YLW3"/>
<dbReference type="STRING" id="385682.SAMN05444380_10844"/>
<proteinExistence type="predicted"/>
<accession>A0A1I1YLW3</accession>
<reference evidence="4 5" key="1">
    <citation type="submission" date="2016-10" db="EMBL/GenBank/DDBJ databases">
        <authorList>
            <person name="de Groot N.N."/>
        </authorList>
    </citation>
    <scope>NUCLEOTIDE SEQUENCE [LARGE SCALE GENOMIC DNA]</scope>
    <source>
        <strain evidence="4 5">DSM 19012</strain>
    </source>
</reference>
<organism evidence="4 5">
    <name type="scientific">Thermophagus xiamenensis</name>
    <dbReference type="NCBI Taxonomy" id="385682"/>
    <lineage>
        <taxon>Bacteria</taxon>
        <taxon>Pseudomonadati</taxon>
        <taxon>Bacteroidota</taxon>
        <taxon>Bacteroidia</taxon>
        <taxon>Marinilabiliales</taxon>
        <taxon>Marinilabiliaceae</taxon>
        <taxon>Thermophagus</taxon>
    </lineage>
</organism>
<sequence>MSDQIKHECGIVLIRLLKPLTYYQEKYGSWMYGLNKLYLLMEKQHNRGQDGAGVVSLKIDQPPGKKYLFRQRSNEGNPIQEVFSAIHRHFDVVYEHHPELLKDPVWAKEHLPFAGELYLGHLRYGTFGNNSIDYVHPVMRENNWRSRNLVLAGNFNLTNVDEIFKTLIDLGQHPKDYTDTESMLENVGHFLDEENQLLFRQFKNEGYTNKDISALIERDLDLRKVLERSSRRWDGGYVIAGLLGHGDAFVTRDPWGIRPASYFYNDEIVVVTSERPVIQTALNVRSVEVKELKPGHALIIKKDGRISEEMVSVPQTRKSCSFERIYFSRGSDRDIYKERKELGRLLSPIILDKINWDLENTVFSYIPNTAETAFYGMMEGIREHLDKVKAERILALSSEELTKEKVTDILALEPRIEKVAIKDVKMRTFITDDNNRNDLVAHVYDVTYGIVKNNVDTLVIIDDSIVRGTTLKRSILRILDRLHPKKIIVVSSAPQIRYPDCYGIDMARLKDFCAFLAAIELLKETGREEVIDNVYKQCKEQQNLPKEEIVNYVKEIYRPFTDEDISQKIAQMLKPHDINAEVEIVYQTVENLHKACPNDQGDWYFTGNYPTPGGNKVVNTAFINFIEGINGRAY</sequence>
<dbReference type="Proteomes" id="UP000181976">
    <property type="component" value="Unassembled WGS sequence"/>
</dbReference>
<gene>
    <name evidence="4" type="ORF">SAMN05444380_10844</name>
</gene>
<dbReference type="PROSITE" id="PS51278">
    <property type="entry name" value="GATASE_TYPE_2"/>
    <property type="match status" value="1"/>
</dbReference>
<dbReference type="RefSeq" id="WP_010528369.1">
    <property type="nucleotide sequence ID" value="NZ_AFSL01000082.1"/>
</dbReference>
<keyword evidence="5" id="KW-1185">Reference proteome</keyword>
<dbReference type="eggNOG" id="COG0034">
    <property type="taxonomic scope" value="Bacteria"/>
</dbReference>
<dbReference type="SUPFAM" id="SSF53271">
    <property type="entry name" value="PRTase-like"/>
    <property type="match status" value="1"/>
</dbReference>
<dbReference type="InParanoid" id="A0A1I1YLW3"/>
<dbReference type="InterPro" id="IPR000836">
    <property type="entry name" value="PRTase_dom"/>
</dbReference>
<dbReference type="OrthoDB" id="9801213at2"/>
<dbReference type="InterPro" id="IPR017932">
    <property type="entry name" value="GATase_2_dom"/>
</dbReference>
<dbReference type="EMBL" id="FONA01000008">
    <property type="protein sequence ID" value="SFE20507.1"/>
    <property type="molecule type" value="Genomic_DNA"/>
</dbReference>
<evidence type="ECO:0000259" key="3">
    <source>
        <dbReference type="PROSITE" id="PS51278"/>
    </source>
</evidence>
<dbReference type="InterPro" id="IPR029055">
    <property type="entry name" value="Ntn_hydrolases_N"/>
</dbReference>
<dbReference type="CDD" id="cd06223">
    <property type="entry name" value="PRTases_typeI"/>
    <property type="match status" value="1"/>
</dbReference>
<evidence type="ECO:0000256" key="1">
    <source>
        <dbReference type="ARBA" id="ARBA00022679"/>
    </source>
</evidence>
<feature type="domain" description="Glutamine amidotransferase type-2" evidence="3">
    <location>
        <begin position="9"/>
        <end position="303"/>
    </location>
</feature>
<keyword evidence="2" id="KW-0315">Glutamine amidotransferase</keyword>
<name>A0A1I1YLW3_9BACT</name>
<evidence type="ECO:0000256" key="2">
    <source>
        <dbReference type="ARBA" id="ARBA00022962"/>
    </source>
</evidence>
<dbReference type="InterPro" id="IPR029057">
    <property type="entry name" value="PRTase-like"/>
</dbReference>
<keyword evidence="4" id="KW-0328">Glycosyltransferase</keyword>
<keyword evidence="1 4" id="KW-0808">Transferase</keyword>
<dbReference type="GO" id="GO:0016757">
    <property type="term" value="F:glycosyltransferase activity"/>
    <property type="evidence" value="ECO:0007669"/>
    <property type="project" value="UniProtKB-KW"/>
</dbReference>
<evidence type="ECO:0000313" key="4">
    <source>
        <dbReference type="EMBL" id="SFE20507.1"/>
    </source>
</evidence>
<dbReference type="FunCoup" id="A0A1I1YLW3">
    <property type="interactions" value="498"/>
</dbReference>
<dbReference type="Gene3D" id="3.60.20.10">
    <property type="entry name" value="Glutamine Phosphoribosylpyrophosphate, subunit 1, domain 1"/>
    <property type="match status" value="1"/>
</dbReference>
<evidence type="ECO:0000313" key="5">
    <source>
        <dbReference type="Proteomes" id="UP000181976"/>
    </source>
</evidence>
<dbReference type="PANTHER" id="PTHR11907">
    <property type="entry name" value="AMIDOPHOSPHORIBOSYLTRANSFERASE"/>
    <property type="match status" value="1"/>
</dbReference>
<protein>
    <submittedName>
        <fullName evidence="4">Amidophosphoribosyltransferase</fullName>
    </submittedName>
</protein>
<dbReference type="SUPFAM" id="SSF56235">
    <property type="entry name" value="N-terminal nucleophile aminohydrolases (Ntn hydrolases)"/>
    <property type="match status" value="1"/>
</dbReference>